<dbReference type="GeneID" id="2911980"/>
<dbReference type="EMBL" id="KZ858955">
    <property type="protein sequence ID" value="RDW28107.1"/>
    <property type="molecule type" value="Genomic_DNA"/>
</dbReference>
<dbReference type="KEGG" id="yli:2911980"/>
<dbReference type="EMBL" id="CP017557">
    <property type="protein sequence ID" value="AOW06173.1"/>
    <property type="molecule type" value="Genomic_DNA"/>
</dbReference>
<dbReference type="PANTHER" id="PTHR36535">
    <property type="entry name" value="YALI0E30327P"/>
    <property type="match status" value="1"/>
</dbReference>
<sequence length="185" mass="20453">MPEQAHIESDPECPHCLYPDVALKISGIFFSGLAAGGTLMTTLYLRPVFQKLPTNEAYNLFDLIYGVGKVAFPVFSILGTASFGGAAYLERHPKGSYNQPRKDRAWYNPSSSRLLAYSAATLFAILPYTRIIMWPTLTKLFAVRLETVKGQNVKELLSLWSAHHLVRVFLALLSFAGGIISTVVL</sequence>
<feature type="transmembrane region" description="Helical" evidence="1">
    <location>
        <begin position="64"/>
        <end position="89"/>
    </location>
</feature>
<evidence type="ECO:0000313" key="5">
    <source>
        <dbReference type="Proteomes" id="UP000256601"/>
    </source>
</evidence>
<proteinExistence type="predicted"/>
<dbReference type="Pfam" id="PF08592">
    <property type="entry name" value="Anthrone_oxy"/>
    <property type="match status" value="1"/>
</dbReference>
<dbReference type="Proteomes" id="UP000182444">
    <property type="component" value="Chromosome 1E"/>
</dbReference>
<keyword evidence="1" id="KW-0472">Membrane</keyword>
<keyword evidence="1" id="KW-0812">Transmembrane</keyword>
<organism evidence="2 4">
    <name type="scientific">Yarrowia lipolytica</name>
    <name type="common">Candida lipolytica</name>
    <dbReference type="NCBI Taxonomy" id="4952"/>
    <lineage>
        <taxon>Eukaryota</taxon>
        <taxon>Fungi</taxon>
        <taxon>Dikarya</taxon>
        <taxon>Ascomycota</taxon>
        <taxon>Saccharomycotina</taxon>
        <taxon>Dipodascomycetes</taxon>
        <taxon>Dipodascales</taxon>
        <taxon>Dipodascales incertae sedis</taxon>
        <taxon>Yarrowia</taxon>
    </lineage>
</organism>
<feature type="transmembrane region" description="Helical" evidence="1">
    <location>
        <begin position="165"/>
        <end position="184"/>
    </location>
</feature>
<evidence type="ECO:0000313" key="4">
    <source>
        <dbReference type="Proteomes" id="UP000182444"/>
    </source>
</evidence>
<dbReference type="PANTHER" id="PTHR36535:SF1">
    <property type="entry name" value="DUF1772 DOMAIN-CONTAINING PROTEIN"/>
    <property type="match status" value="1"/>
</dbReference>
<keyword evidence="1" id="KW-1133">Transmembrane helix</keyword>
<evidence type="ECO:0000256" key="1">
    <source>
        <dbReference type="SAM" id="Phobius"/>
    </source>
</evidence>
<protein>
    <submittedName>
        <fullName evidence="2">Uncharacterized protein</fullName>
    </submittedName>
</protein>
<dbReference type="AlphaFoldDB" id="A0A1D8NKR0"/>
<feature type="transmembrane region" description="Helical" evidence="1">
    <location>
        <begin position="114"/>
        <end position="133"/>
    </location>
</feature>
<feature type="transmembrane region" description="Helical" evidence="1">
    <location>
        <begin position="21"/>
        <end position="44"/>
    </location>
</feature>
<evidence type="ECO:0000313" key="2">
    <source>
        <dbReference type="EMBL" id="AOW06173.1"/>
    </source>
</evidence>
<dbReference type="VEuPathDB" id="FungiDB:YALI0_E30327g"/>
<evidence type="ECO:0000313" key="3">
    <source>
        <dbReference type="EMBL" id="RDW28107.1"/>
    </source>
</evidence>
<dbReference type="VEuPathDB" id="FungiDB:YALI1_E35689g"/>
<accession>A0A1D8NKR0</accession>
<reference evidence="2 4" key="1">
    <citation type="journal article" date="2016" name="PLoS ONE">
        <title>Sequence Assembly of Yarrowia lipolytica Strain W29/CLIB89 Shows Transposable Element Diversity.</title>
        <authorList>
            <person name="Magnan C."/>
            <person name="Yu J."/>
            <person name="Chang I."/>
            <person name="Jahn E."/>
            <person name="Kanomata Y."/>
            <person name="Wu J."/>
            <person name="Zeller M."/>
            <person name="Oakes M."/>
            <person name="Baldi P."/>
            <person name="Sandmeyer S."/>
        </authorList>
    </citation>
    <scope>NUCLEOTIDE SEQUENCE [LARGE SCALE GENOMIC DNA]</scope>
    <source>
        <strain evidence="2">CLIB89</strain>
        <strain evidence="4">CLIB89(W29)</strain>
    </source>
</reference>
<dbReference type="InterPro" id="IPR013901">
    <property type="entry name" value="Anthrone_oxy"/>
</dbReference>
<gene>
    <name evidence="3" type="ORF">B0I71DRAFT_127848</name>
    <name evidence="2" type="ORF">YALI1_E35689g</name>
</gene>
<reference evidence="3 5" key="2">
    <citation type="submission" date="2018-07" db="EMBL/GenBank/DDBJ databases">
        <title>Draft Genome Assemblies for Five Robust Yarrowia lipolytica Strains Exhibiting High Lipid Production and Pentose Sugar Utilization and Sugar Alcohol Secretion from Undetoxified Lignocellulosic Biomass Hydrolysates.</title>
        <authorList>
            <consortium name="DOE Joint Genome Institute"/>
            <person name="Walker C."/>
            <person name="Ryu S."/>
            <person name="Na H."/>
            <person name="Zane M."/>
            <person name="LaButti K."/>
            <person name="Lipzen A."/>
            <person name="Haridas S."/>
            <person name="Barry K."/>
            <person name="Grigoriev I.V."/>
            <person name="Quarterman J."/>
            <person name="Slininger P."/>
            <person name="Dien B."/>
            <person name="Trinh C.T."/>
        </authorList>
    </citation>
    <scope>NUCLEOTIDE SEQUENCE [LARGE SCALE GENOMIC DNA]</scope>
    <source>
        <strain evidence="3 5">YB392</strain>
    </source>
</reference>
<name>A0A1D8NKR0_YARLL</name>
<dbReference type="Proteomes" id="UP000256601">
    <property type="component" value="Unassembled WGS sequence"/>
</dbReference>